<evidence type="ECO:0000256" key="10">
    <source>
        <dbReference type="ARBA" id="ARBA00023175"/>
    </source>
</evidence>
<comment type="subcellular location">
    <subcellularLocation>
        <location evidence="1">Mitochondrion inner membrane</location>
    </subcellularLocation>
</comment>
<dbReference type="SMART" id="SM00129">
    <property type="entry name" value="KISc"/>
    <property type="match status" value="1"/>
</dbReference>
<gene>
    <name evidence="18" type="ORF">F511_06503</name>
</gene>
<feature type="compositionally biased region" description="Low complexity" evidence="15">
    <location>
        <begin position="1"/>
        <end position="12"/>
    </location>
</feature>
<proteinExistence type="inferred from homology"/>
<evidence type="ECO:0000256" key="1">
    <source>
        <dbReference type="ARBA" id="ARBA00004273"/>
    </source>
</evidence>
<dbReference type="CDD" id="cd06257">
    <property type="entry name" value="DnaJ"/>
    <property type="match status" value="1"/>
</dbReference>
<feature type="coiled-coil region" evidence="14">
    <location>
        <begin position="896"/>
        <end position="944"/>
    </location>
</feature>
<protein>
    <recommendedName>
        <fullName evidence="20">Kinesin motor domain-containing protein</fullName>
    </recommendedName>
</protein>
<dbReference type="InterPro" id="IPR001752">
    <property type="entry name" value="Kinesin_motor_dom"/>
</dbReference>
<dbReference type="Gene3D" id="1.10.287.110">
    <property type="entry name" value="DnaJ domain"/>
    <property type="match status" value="1"/>
</dbReference>
<dbReference type="AlphaFoldDB" id="A0A2Z7D913"/>
<dbReference type="SUPFAM" id="SSF52540">
    <property type="entry name" value="P-loop containing nucleoside triphosphate hydrolases"/>
    <property type="match status" value="1"/>
</dbReference>
<comment type="function">
    <text evidence="11">Component of the PAM complex, a complex required for the translocation of transit peptide-containing proteins from the inner membrane into the mitochondrial matrix in an ATP-dependent manner.</text>
</comment>
<keyword evidence="19" id="KW-1185">Reference proteome</keyword>
<comment type="subunit">
    <text evidence="12">Probable component of the PAM complex at least composed of a mitochondrial HSP70 protein, TIMM44 and TIMM14. The complex interacts with the TIMM23 component of the TIM17:23 complex.</text>
</comment>
<feature type="region of interest" description="Disordered" evidence="15">
    <location>
        <begin position="61"/>
        <end position="97"/>
    </location>
</feature>
<dbReference type="InterPro" id="IPR019821">
    <property type="entry name" value="Kinesin_motor_CS"/>
</dbReference>
<evidence type="ECO:0000256" key="9">
    <source>
        <dbReference type="ARBA" id="ARBA00023136"/>
    </source>
</evidence>
<dbReference type="Gene3D" id="3.40.850.10">
    <property type="entry name" value="Kinesin motor domain"/>
    <property type="match status" value="1"/>
</dbReference>
<feature type="region of interest" description="Disordered" evidence="15">
    <location>
        <begin position="1"/>
        <end position="49"/>
    </location>
</feature>
<dbReference type="OrthoDB" id="3176171at2759"/>
<dbReference type="PROSITE" id="PS00411">
    <property type="entry name" value="KINESIN_MOTOR_1"/>
    <property type="match status" value="1"/>
</dbReference>
<keyword evidence="10 13" id="KW-0505">Motor protein</keyword>
<feature type="compositionally biased region" description="Low complexity" evidence="15">
    <location>
        <begin position="20"/>
        <end position="31"/>
    </location>
</feature>
<dbReference type="GO" id="GO:0005743">
    <property type="term" value="C:mitochondrial inner membrane"/>
    <property type="evidence" value="ECO:0007669"/>
    <property type="project" value="UniProtKB-SubCell"/>
</dbReference>
<feature type="coiled-coil region" evidence="14">
    <location>
        <begin position="721"/>
        <end position="755"/>
    </location>
</feature>
<evidence type="ECO:0000256" key="14">
    <source>
        <dbReference type="SAM" id="Coils"/>
    </source>
</evidence>
<reference evidence="18 19" key="1">
    <citation type="journal article" date="2015" name="Proc. Natl. Acad. Sci. U.S.A.">
        <title>The resurrection genome of Boea hygrometrica: A blueprint for survival of dehydration.</title>
        <authorList>
            <person name="Xiao L."/>
            <person name="Yang G."/>
            <person name="Zhang L."/>
            <person name="Yang X."/>
            <person name="Zhao S."/>
            <person name="Ji Z."/>
            <person name="Zhou Q."/>
            <person name="Hu M."/>
            <person name="Wang Y."/>
            <person name="Chen M."/>
            <person name="Xu Y."/>
            <person name="Jin H."/>
            <person name="Xiao X."/>
            <person name="Hu G."/>
            <person name="Bao F."/>
            <person name="Hu Y."/>
            <person name="Wan P."/>
            <person name="Li L."/>
            <person name="Deng X."/>
            <person name="Kuang T."/>
            <person name="Xiang C."/>
            <person name="Zhu J.K."/>
            <person name="Oliver M.J."/>
            <person name="He Y."/>
        </authorList>
    </citation>
    <scope>NUCLEOTIDE SEQUENCE [LARGE SCALE GENOMIC DNA]</scope>
    <source>
        <strain evidence="19">cv. XS01</strain>
    </source>
</reference>
<name>A0A2Z7D913_9LAMI</name>
<feature type="compositionally biased region" description="Basic and acidic residues" evidence="15">
    <location>
        <begin position="71"/>
        <end position="81"/>
    </location>
</feature>
<evidence type="ECO:0000313" key="19">
    <source>
        <dbReference type="Proteomes" id="UP000250235"/>
    </source>
</evidence>
<evidence type="ECO:0000256" key="13">
    <source>
        <dbReference type="PROSITE-ProRule" id="PRU00283"/>
    </source>
</evidence>
<dbReference type="PRINTS" id="PR00380">
    <property type="entry name" value="KINESINHEAVY"/>
</dbReference>
<dbReference type="PROSITE" id="PS50076">
    <property type="entry name" value="DNAJ_2"/>
    <property type="match status" value="1"/>
</dbReference>
<feature type="binding site" evidence="13">
    <location>
        <begin position="188"/>
        <end position="195"/>
    </location>
    <ligand>
        <name>ATP</name>
        <dbReference type="ChEBI" id="CHEBI:30616"/>
    </ligand>
</feature>
<dbReference type="PANTHER" id="PTHR47968">
    <property type="entry name" value="CENTROMERE PROTEIN E"/>
    <property type="match status" value="1"/>
</dbReference>
<feature type="domain" description="J" evidence="17">
    <location>
        <begin position="1119"/>
        <end position="1178"/>
    </location>
</feature>
<dbReference type="FunFam" id="3.40.850.10:FF:000014">
    <property type="entry name" value="Kinesin-like protein KIN-7G"/>
    <property type="match status" value="1"/>
</dbReference>
<evidence type="ECO:0000256" key="6">
    <source>
        <dbReference type="ARBA" id="ARBA00022840"/>
    </source>
</evidence>
<evidence type="ECO:0000256" key="15">
    <source>
        <dbReference type="SAM" id="MobiDB-lite"/>
    </source>
</evidence>
<dbReference type="PROSITE" id="PS50067">
    <property type="entry name" value="KINESIN_MOTOR_2"/>
    <property type="match status" value="1"/>
</dbReference>
<dbReference type="InterPro" id="IPR001623">
    <property type="entry name" value="DnaJ_domain"/>
</dbReference>
<dbReference type="GO" id="GO:0005874">
    <property type="term" value="C:microtubule"/>
    <property type="evidence" value="ECO:0007669"/>
    <property type="project" value="UniProtKB-KW"/>
</dbReference>
<evidence type="ECO:0000256" key="12">
    <source>
        <dbReference type="ARBA" id="ARBA00063640"/>
    </source>
</evidence>
<evidence type="ECO:0000256" key="4">
    <source>
        <dbReference type="ARBA" id="ARBA00022741"/>
    </source>
</evidence>
<feature type="region of interest" description="Disordered" evidence="15">
    <location>
        <begin position="860"/>
        <end position="883"/>
    </location>
</feature>
<dbReference type="CDD" id="cd01374">
    <property type="entry name" value="KISc_CENP_E"/>
    <property type="match status" value="1"/>
</dbReference>
<dbReference type="GO" id="GO:0005524">
    <property type="term" value="F:ATP binding"/>
    <property type="evidence" value="ECO:0007669"/>
    <property type="project" value="UniProtKB-UniRule"/>
</dbReference>
<comment type="similarity">
    <text evidence="2">Belongs to the TRAFAC class myosin-kinesin ATPase superfamily. Kinesin family. KIN-7 subfamily.</text>
</comment>
<evidence type="ECO:0000256" key="7">
    <source>
        <dbReference type="ARBA" id="ARBA00023054"/>
    </source>
</evidence>
<keyword evidence="4 13" id="KW-0547">Nucleotide-binding</keyword>
<evidence type="ECO:0000313" key="18">
    <source>
        <dbReference type="EMBL" id="KZV53361.1"/>
    </source>
</evidence>
<keyword evidence="6 13" id="KW-0067">ATP-binding</keyword>
<dbReference type="PANTHER" id="PTHR47968:SF35">
    <property type="entry name" value="KINESIN-LIKE PROTEIN KIN-7D, MITOCHONDRIAL ISOFORM X1"/>
    <property type="match status" value="1"/>
</dbReference>
<dbReference type="InterPro" id="IPR036961">
    <property type="entry name" value="Kinesin_motor_dom_sf"/>
</dbReference>
<dbReference type="GO" id="GO:0003777">
    <property type="term" value="F:microtubule motor activity"/>
    <property type="evidence" value="ECO:0007669"/>
    <property type="project" value="InterPro"/>
</dbReference>
<dbReference type="SUPFAM" id="SSF46565">
    <property type="entry name" value="Chaperone J-domain"/>
    <property type="match status" value="1"/>
</dbReference>
<dbReference type="InterPro" id="IPR027640">
    <property type="entry name" value="Kinesin-like_fam"/>
</dbReference>
<dbReference type="FunFam" id="1.10.287.110:FF:000001">
    <property type="entry name" value="Import inner membrane translocase subunit tim14"/>
    <property type="match status" value="1"/>
</dbReference>
<evidence type="ECO:0000256" key="11">
    <source>
        <dbReference type="ARBA" id="ARBA00059031"/>
    </source>
</evidence>
<feature type="coiled-coil region" evidence="14">
    <location>
        <begin position="434"/>
        <end position="509"/>
    </location>
</feature>
<feature type="domain" description="Kinesin motor" evidence="16">
    <location>
        <begin position="108"/>
        <end position="425"/>
    </location>
</feature>
<dbReference type="EMBL" id="KQ990517">
    <property type="protein sequence ID" value="KZV53361.1"/>
    <property type="molecule type" value="Genomic_DNA"/>
</dbReference>
<evidence type="ECO:0000259" key="16">
    <source>
        <dbReference type="PROSITE" id="PS50067"/>
    </source>
</evidence>
<keyword evidence="7 14" id="KW-0175">Coiled coil</keyword>
<feature type="compositionally biased region" description="Basic and acidic residues" evidence="15">
    <location>
        <begin position="861"/>
        <end position="879"/>
    </location>
</feature>
<dbReference type="InterPro" id="IPR036869">
    <property type="entry name" value="J_dom_sf"/>
</dbReference>
<dbReference type="GO" id="GO:0007018">
    <property type="term" value="P:microtubule-based movement"/>
    <property type="evidence" value="ECO:0007669"/>
    <property type="project" value="InterPro"/>
</dbReference>
<sequence length="1178" mass="130490">MAASSSRGRGSSPFHLVKPSSSYSSTSSSSSFMNGRLQPGSCSSSATSFYGGSGNGGGGAYGSRAMPAGGNERDRSGRCSDRSPVGFPAMGEQLTGEPLEMTSRSGDCILVTIRFRPLSDREYQRGDEIAWYADGDRVVRNEYNPSTAYGFDRVFGSVASTQDVYEVAARPVVKAAMEGVNGTVFAYGVTSSGKTHTMHGDQNSPGIIPLAIKDVFSIIQDTPGREFLLRVSYLEIYNEVINDLLDPTGQNLRVREDAQGTYVEGIKEEVVLSPGHALSFIAAGEEHRHVGSNNFNLFSSRSHTIFTLMIESSVHGDEYDGVIFSQLNLIDLAGSESSKAETTGLRRKEGSYINKSLLTLGTVIGKLSEGKSSHVPYRDSKLTRLLQSSLSGHGHVSLICTVTPASSNMEETNNTLKFASRAKRVEIYAARNKIIDEKSLIKKYQREISSLREELDQLKSGVVAGISHEEVLTLKQQLEEGQVKMQSRLEEEEEAKAALLSRIQRLTKLILVSSKNNTPGYTSDMPFHQRSHSISEDDKLAVIHDGSLMLDGENKKNPLSSELAILSDINEFKHRRSSSKWNDDISQAGSTEMTIAGELISGSSCTSKLPIDRVMMLDQIDLLVEQVKMLAGEIALGSSTLKRLLEQSVNDPEGSKTQVQNLEHEIQEKRKQMQVLEQRIVESGEASVANASMVEMQQTVMKLMAQSSEKGFELEIKSADNRVLQEQLQNKCVENKELLEKIGHLEQQLASVSSDKKPSSSEQCVPDEFPDEMRKKMQSQEIENEKLKLEHVLVLEENSGLRVQNLKLSEEASYAKELAAAAAVELKTLAGEVTRMSLHNAKLEKDLHAARELNSRVGNRKHVDVQRTGRRGRLSDRTSDVSSTVSSDFESWNLDLDDLKMELQARKQREAALEAALSEKEVLQDEYRNKIEEAKKREASLENDLTNMWVLVAQLKKEGNKMQELKIIQPQDEGIDRMSEPKAADVEWRDQILEDKHNKARDRISDVKTAAFEWRDQILEDRDGRDVSMPTSTATKDEPLVVRLKARMQEIMENQLRYTDHGDGNSHTTPLIAGLAIAAAAYAGRYGIQAWQAFKARPPTARLRKFYEGGFQPKMTRREAALILGVRESTPPDKIKEAHRRVMVANHPDAGGSHYLASKINEAKDVLLGKAKGSDSAF</sequence>
<evidence type="ECO:0008006" key="20">
    <source>
        <dbReference type="Google" id="ProtNLM"/>
    </source>
</evidence>
<keyword evidence="3" id="KW-0493">Microtubule</keyword>
<dbReference type="SMART" id="SM00271">
    <property type="entry name" value="DnaJ"/>
    <property type="match status" value="1"/>
</dbReference>
<dbReference type="GO" id="GO:0008017">
    <property type="term" value="F:microtubule binding"/>
    <property type="evidence" value="ECO:0007669"/>
    <property type="project" value="InterPro"/>
</dbReference>
<dbReference type="Proteomes" id="UP000250235">
    <property type="component" value="Unassembled WGS sequence"/>
</dbReference>
<evidence type="ECO:0000256" key="5">
    <source>
        <dbReference type="ARBA" id="ARBA00022792"/>
    </source>
</evidence>
<dbReference type="InterPro" id="IPR027417">
    <property type="entry name" value="P-loop_NTPase"/>
</dbReference>
<accession>A0A2Z7D913</accession>
<organism evidence="18 19">
    <name type="scientific">Dorcoceras hygrometricum</name>
    <dbReference type="NCBI Taxonomy" id="472368"/>
    <lineage>
        <taxon>Eukaryota</taxon>
        <taxon>Viridiplantae</taxon>
        <taxon>Streptophyta</taxon>
        <taxon>Embryophyta</taxon>
        <taxon>Tracheophyta</taxon>
        <taxon>Spermatophyta</taxon>
        <taxon>Magnoliopsida</taxon>
        <taxon>eudicotyledons</taxon>
        <taxon>Gunneridae</taxon>
        <taxon>Pentapetalae</taxon>
        <taxon>asterids</taxon>
        <taxon>lamiids</taxon>
        <taxon>Lamiales</taxon>
        <taxon>Gesneriaceae</taxon>
        <taxon>Didymocarpoideae</taxon>
        <taxon>Trichosporeae</taxon>
        <taxon>Loxocarpinae</taxon>
        <taxon>Dorcoceras</taxon>
    </lineage>
</organism>
<evidence type="ECO:0000256" key="2">
    <source>
        <dbReference type="ARBA" id="ARBA00007310"/>
    </source>
</evidence>
<dbReference type="Pfam" id="PF00225">
    <property type="entry name" value="Kinesin"/>
    <property type="match status" value="1"/>
</dbReference>
<keyword evidence="5" id="KW-0999">Mitochondrion inner membrane</keyword>
<keyword evidence="9" id="KW-0472">Membrane</keyword>
<evidence type="ECO:0000256" key="3">
    <source>
        <dbReference type="ARBA" id="ARBA00022701"/>
    </source>
</evidence>
<feature type="coiled-coil region" evidence="14">
    <location>
        <begin position="659"/>
        <end position="686"/>
    </location>
</feature>
<evidence type="ECO:0000256" key="8">
    <source>
        <dbReference type="ARBA" id="ARBA00023128"/>
    </source>
</evidence>
<keyword evidence="8" id="KW-0496">Mitochondrion</keyword>
<evidence type="ECO:0000259" key="17">
    <source>
        <dbReference type="PROSITE" id="PS50076"/>
    </source>
</evidence>